<dbReference type="Proteomes" id="UP001295684">
    <property type="component" value="Unassembled WGS sequence"/>
</dbReference>
<evidence type="ECO:0000313" key="4">
    <source>
        <dbReference type="Proteomes" id="UP001295684"/>
    </source>
</evidence>
<feature type="coiled-coil region" evidence="1">
    <location>
        <begin position="213"/>
        <end position="388"/>
    </location>
</feature>
<evidence type="ECO:0000256" key="2">
    <source>
        <dbReference type="SAM" id="MobiDB-lite"/>
    </source>
</evidence>
<comment type="caution">
    <text evidence="3">The sequence shown here is derived from an EMBL/GenBank/DDBJ whole genome shotgun (WGS) entry which is preliminary data.</text>
</comment>
<evidence type="ECO:0000256" key="1">
    <source>
        <dbReference type="SAM" id="Coils"/>
    </source>
</evidence>
<feature type="coiled-coil region" evidence="1">
    <location>
        <begin position="431"/>
        <end position="562"/>
    </location>
</feature>
<feature type="region of interest" description="Disordered" evidence="2">
    <location>
        <begin position="36"/>
        <end position="92"/>
    </location>
</feature>
<gene>
    <name evidence="3" type="ORF">ECRASSUSDP1_LOCUS26119</name>
</gene>
<proteinExistence type="predicted"/>
<dbReference type="EMBL" id="CAMPGE010026921">
    <property type="protein sequence ID" value="CAI2384586.1"/>
    <property type="molecule type" value="Genomic_DNA"/>
</dbReference>
<protein>
    <submittedName>
        <fullName evidence="3">Uncharacterized protein</fullName>
    </submittedName>
</protein>
<accession>A0AAD1Y654</accession>
<sequence>MDEGMPYNNENFYPLDEDQKMQFNFMNTHPIRAEAPMHQQRPQSASMRGPIDPHSNHKSLKRKRLGQDPRRSTEDGRYVITSAPNGRSAGRGIKPVCKEAFYSSKMQNTPSKLQKRLQHMEKKKEKWNNALKREKEFLYDEALKFKKEKNSKTTENRKLGARVRYLEKEVKKRDALVQDLMQKPLQYPAYTSPNTQSKQTMDALQKSIESNIVINLKKLIEDQKTELNSKENIIDSLKKDMKGSYLRELRTERDIFEEEAVRLRRMIDGFIGQIGGADQVLNIRAYIDDQQEIINNLEGQKQSQEQIYQAKYEECLQLEKKLMQTEVDRDNSHKDIRELQKELKQYQARIQQKDEEYRDLEEAKKKTVKSLESKIDSLNQVISEKSDKIDCLTGVVADRDQKIRSNKSHISQIEKDIESLKLELENRDGIISEKEYDIEDLKNKVSGLENQLKETISEYESRLQAQMNKYEGELASLNADHEQHVQGLEDDHQQVVSNLKGQISSLEEQVVDMVNEKNTLLGKNQEIEENYQNIKNDLENDIEALQSKLKEALVENQELESINLDISAKLAEESKKFEQVEQTLKMKIKHLTQELQSRPQAKQLNDSFDKGEFNDRTGVNSEFKAQMVSSGQATPSDGKNGSGRIVSLSQNNNSSNSKVKQSAFKPPKDKNSDSEGDLSLFERDDKDEDILQNHLSREEREKDSRPLNSSKHQSEVEEEGEYEEEFQDELSESETERVSPVTKSEILPTAKKILDHCNGNDIDIMDLPNLLFVDFSLTGKVSVASLSKTLSTKFKLDDQESLKLARFMVEQPGNFNSEADDNKDDSRYEFDPKRELSHAKVVSKLQTVIMSLM</sequence>
<dbReference type="Gene3D" id="1.10.287.1490">
    <property type="match status" value="1"/>
</dbReference>
<dbReference type="SUPFAM" id="SSF58113">
    <property type="entry name" value="Apolipoprotein A-I"/>
    <property type="match status" value="1"/>
</dbReference>
<feature type="compositionally biased region" description="Basic and acidic residues" evidence="2">
    <location>
        <begin position="65"/>
        <end position="77"/>
    </location>
</feature>
<keyword evidence="1" id="KW-0175">Coiled coil</keyword>
<dbReference type="AlphaFoldDB" id="A0AAD1Y654"/>
<reference evidence="3" key="1">
    <citation type="submission" date="2023-07" db="EMBL/GenBank/DDBJ databases">
        <authorList>
            <consortium name="AG Swart"/>
            <person name="Singh M."/>
            <person name="Singh A."/>
            <person name="Seah K."/>
            <person name="Emmerich C."/>
        </authorList>
    </citation>
    <scope>NUCLEOTIDE SEQUENCE</scope>
    <source>
        <strain evidence="3">DP1</strain>
    </source>
</reference>
<feature type="compositionally biased region" description="Low complexity" evidence="2">
    <location>
        <begin position="646"/>
        <end position="662"/>
    </location>
</feature>
<feature type="compositionally biased region" description="Polar residues" evidence="2">
    <location>
        <begin position="627"/>
        <end position="639"/>
    </location>
</feature>
<evidence type="ECO:0000313" key="3">
    <source>
        <dbReference type="EMBL" id="CAI2384586.1"/>
    </source>
</evidence>
<feature type="compositionally biased region" description="Basic and acidic residues" evidence="2">
    <location>
        <begin position="680"/>
        <end position="705"/>
    </location>
</feature>
<feature type="compositionally biased region" description="Acidic residues" evidence="2">
    <location>
        <begin position="716"/>
        <end position="733"/>
    </location>
</feature>
<feature type="coiled-coil region" evidence="1">
    <location>
        <begin position="117"/>
        <end position="148"/>
    </location>
</feature>
<name>A0AAD1Y654_EUPCR</name>
<keyword evidence="4" id="KW-1185">Reference proteome</keyword>
<feature type="compositionally biased region" description="Polar residues" evidence="2">
    <location>
        <begin position="595"/>
        <end position="606"/>
    </location>
</feature>
<organism evidence="3 4">
    <name type="scientific">Euplotes crassus</name>
    <dbReference type="NCBI Taxonomy" id="5936"/>
    <lineage>
        <taxon>Eukaryota</taxon>
        <taxon>Sar</taxon>
        <taxon>Alveolata</taxon>
        <taxon>Ciliophora</taxon>
        <taxon>Intramacronucleata</taxon>
        <taxon>Spirotrichea</taxon>
        <taxon>Hypotrichia</taxon>
        <taxon>Euplotida</taxon>
        <taxon>Euplotidae</taxon>
        <taxon>Moneuplotes</taxon>
    </lineage>
</organism>
<feature type="region of interest" description="Disordered" evidence="2">
    <location>
        <begin position="595"/>
        <end position="743"/>
    </location>
</feature>